<dbReference type="AlphaFoldDB" id="A0A382ZTL3"/>
<reference evidence="1" key="1">
    <citation type="submission" date="2018-05" db="EMBL/GenBank/DDBJ databases">
        <authorList>
            <person name="Lanie J.A."/>
            <person name="Ng W.-L."/>
            <person name="Kazmierczak K.M."/>
            <person name="Andrzejewski T.M."/>
            <person name="Davidsen T.M."/>
            <person name="Wayne K.J."/>
            <person name="Tettelin H."/>
            <person name="Glass J.I."/>
            <person name="Rusch D."/>
            <person name="Podicherti R."/>
            <person name="Tsui H.-C.T."/>
            <person name="Winkler M.E."/>
        </authorList>
    </citation>
    <scope>NUCLEOTIDE SEQUENCE</scope>
</reference>
<proteinExistence type="predicted"/>
<dbReference type="EMBL" id="UINC01186009">
    <property type="protein sequence ID" value="SVD98018.1"/>
    <property type="molecule type" value="Genomic_DNA"/>
</dbReference>
<gene>
    <name evidence="1" type="ORF">METZ01_LOCUS450872</name>
</gene>
<protein>
    <submittedName>
        <fullName evidence="1">Uncharacterized protein</fullName>
    </submittedName>
</protein>
<organism evidence="1">
    <name type="scientific">marine metagenome</name>
    <dbReference type="NCBI Taxonomy" id="408172"/>
    <lineage>
        <taxon>unclassified sequences</taxon>
        <taxon>metagenomes</taxon>
        <taxon>ecological metagenomes</taxon>
    </lineage>
</organism>
<accession>A0A382ZTL3</accession>
<name>A0A382ZTL3_9ZZZZ</name>
<evidence type="ECO:0000313" key="1">
    <source>
        <dbReference type="EMBL" id="SVD98018.1"/>
    </source>
</evidence>
<sequence length="30" mass="3485">MVRIMNFQPAFMNLHIVDGEAPVDHFLNEV</sequence>
<feature type="non-terminal residue" evidence="1">
    <location>
        <position position="30"/>
    </location>
</feature>